<dbReference type="Pfam" id="PF07676">
    <property type="entry name" value="PD40"/>
    <property type="match status" value="3"/>
</dbReference>
<dbReference type="AlphaFoldDB" id="A0AAU7BQS1"/>
<proteinExistence type="inferred from homology"/>
<dbReference type="SUPFAM" id="SSF82171">
    <property type="entry name" value="DPP6 N-terminal domain-like"/>
    <property type="match status" value="1"/>
</dbReference>
<dbReference type="Gene3D" id="2.120.10.30">
    <property type="entry name" value="TolB, C-terminal domain"/>
    <property type="match status" value="1"/>
</dbReference>
<evidence type="ECO:0000313" key="2">
    <source>
        <dbReference type="EMBL" id="XBG60710.1"/>
    </source>
</evidence>
<organism evidence="2">
    <name type="scientific">Pontimicrobium sp. SW4</name>
    <dbReference type="NCBI Taxonomy" id="3153519"/>
    <lineage>
        <taxon>Bacteria</taxon>
        <taxon>Pseudomonadati</taxon>
        <taxon>Bacteroidota</taxon>
        <taxon>Flavobacteriia</taxon>
        <taxon>Flavobacteriales</taxon>
        <taxon>Flavobacteriaceae</taxon>
        <taxon>Pontimicrobium</taxon>
    </lineage>
</organism>
<accession>A0AAU7BQS1</accession>
<dbReference type="PANTHER" id="PTHR36842:SF1">
    <property type="entry name" value="PROTEIN TOLB"/>
    <property type="match status" value="1"/>
</dbReference>
<dbReference type="InterPro" id="IPR011659">
    <property type="entry name" value="WD40"/>
</dbReference>
<sequence>MIKNILYHHFRPKTVNIIVLLNLLLCSSFYGQETSNYGAPSWSPDGNQFAYILESNDKSDLYVFDLKTKSNVQITTTDKPEYTPSWSPDGKKIAFTTGEPGDIEVYVYNVETKVIKKITNYDVDSVTPSWLPDSQSIVYSQFNKPTKSRRVFITDLNGKTNNELVIDSSMNYVYPRIASNGIELLFAAKSKLKKDKFHVSIFNMNNKKIIPIENLEVVSYNPSWSSDGKKIIFVNQATKDINSSSIYLVNKDGSNLKKIIECEGGCFQPRFSPNGKQIIYKNGWVKNHKGIYLFNLKKKTTTKLIGI</sequence>
<dbReference type="PANTHER" id="PTHR36842">
    <property type="entry name" value="PROTEIN TOLB HOMOLOG"/>
    <property type="match status" value="1"/>
</dbReference>
<gene>
    <name evidence="2" type="ORF">ABGB03_12660</name>
</gene>
<evidence type="ECO:0000256" key="1">
    <source>
        <dbReference type="ARBA" id="ARBA00009820"/>
    </source>
</evidence>
<dbReference type="EMBL" id="CP157199">
    <property type="protein sequence ID" value="XBG60710.1"/>
    <property type="molecule type" value="Genomic_DNA"/>
</dbReference>
<dbReference type="RefSeq" id="WP_347922940.1">
    <property type="nucleotide sequence ID" value="NZ_CP157199.1"/>
</dbReference>
<name>A0AAU7BQS1_9FLAO</name>
<comment type="similarity">
    <text evidence="1">Belongs to the TolB family.</text>
</comment>
<protein>
    <submittedName>
        <fullName evidence="2">DPP IV N-terminal domain-containing protein</fullName>
    </submittedName>
</protein>
<dbReference type="InterPro" id="IPR011042">
    <property type="entry name" value="6-blade_b-propeller_TolB-like"/>
</dbReference>
<reference evidence="2" key="1">
    <citation type="submission" date="2024-05" db="EMBL/GenBank/DDBJ databases">
        <title>Pontimicrobium maritimus sp. nov., isolated form sea water.</title>
        <authorList>
            <person name="Muhammad N."/>
            <person name="Vuong T.Q."/>
            <person name="Han H.L."/>
            <person name="Kim S.-G."/>
        </authorList>
    </citation>
    <scope>NUCLEOTIDE SEQUENCE</scope>
    <source>
        <strain evidence="2">SW4</strain>
    </source>
</reference>